<gene>
    <name evidence="3" type="ORF">GCM10010170_019170</name>
</gene>
<dbReference type="EMBL" id="BAAARV010000017">
    <property type="protein sequence ID" value="GAA2337840.1"/>
    <property type="molecule type" value="Genomic_DNA"/>
</dbReference>
<dbReference type="RefSeq" id="WP_344611922.1">
    <property type="nucleotide sequence ID" value="NZ_BAAARV010000017.1"/>
</dbReference>
<proteinExistence type="predicted"/>
<evidence type="ECO:0000313" key="4">
    <source>
        <dbReference type="Proteomes" id="UP001501444"/>
    </source>
</evidence>
<keyword evidence="4" id="KW-1185">Reference proteome</keyword>
<evidence type="ECO:0000313" key="3">
    <source>
        <dbReference type="EMBL" id="GAA2337840.1"/>
    </source>
</evidence>
<dbReference type="Proteomes" id="UP001501444">
    <property type="component" value="Unassembled WGS sequence"/>
</dbReference>
<sequence>MNLDLPASWRRSIHPRRGGAAVPYEPATSPRPVVSPADASALDVATAVAARLGDPTARHALPADVRVLADDWIDQRGLGFAARTCVQYADLCGDERGGPGRYAELLLGQVRRALAAAPEEQFTAAVAALEAERPSSSPAARVAATFLVPTRADWLDADLDLLPPQHPRWPLLLACVTTPAQAAHVVSRLDSIDWFGVHDPTVLHTLTEALGDGILDVYGDDWAGATWIGGYGVTDFLREMAGALAVLPTERAFQALVDAADRKGVPAALAEAAERFPERAMRLLEASAARPRIGDLLRLHAARHPELAPEHLRPAAADGDGGSVPVLAAPPWTTRGKPAKPVVLTGLTCTDEPEVAWRPGERERLIAGLSQPYSQHDYPALAEGVRAGTARDWEAESLFLHGPDEIARPMLTEYRPSGRRYGGTYWPHRAAARFGVDALPLLVNVLRVHPADGELLMPYASPEIALLMADWHARLKEARKIALAWLKAHPAQAARALVPAALGKAGPARRQAGLALLALDAAGQRETVLEAASGYGAVAEKAIAGLLDEDPLVRQLPVRIPEPPGWADPIVLPPVRVRGGGGALPAAQIRALLTMLMLSKPGEPYAGLALVREACEPGDLAHFGLHLLRRWEAADAPPAGGWALDAQAAIGDDESVERLAERVQRWPYEGAHKRAAAGLDVLAAFGTEAALRKLHELSGKAKAPAVRARAGQNLTAAAEAAGLTSEQLTDRLVPSFDLAPDATMRLDYGPRRFVAGFDEQLRPWVAEEDGASRKDLPAPAARDDEALAAEAKRRFTAAKKGVRKVATEQAQRLERAMGDGRRWTADEFRTVFLEHPLLWLLARRLVWRADDGPALRVAEDRTLADVADDEVTLPGGALLGVAHPVDLDVPAWSAVFADYGILQPFDQLSRDVYRLSPDEAASPRLTRYDDRRALSVALIGLERRGWRREGRDGAHQSRMERDLPGGAVLIAHLDPGIILGVPEEHPQQHLADVWICPPGADPWGRDRPVPFSALPAATASEVLRDLSSTLA</sequence>
<dbReference type="InterPro" id="IPR025406">
    <property type="entry name" value="DUF4132"/>
</dbReference>
<reference evidence="4" key="1">
    <citation type="journal article" date="2019" name="Int. J. Syst. Evol. Microbiol.">
        <title>The Global Catalogue of Microorganisms (GCM) 10K type strain sequencing project: providing services to taxonomists for standard genome sequencing and annotation.</title>
        <authorList>
            <consortium name="The Broad Institute Genomics Platform"/>
            <consortium name="The Broad Institute Genome Sequencing Center for Infectious Disease"/>
            <person name="Wu L."/>
            <person name="Ma J."/>
        </authorList>
    </citation>
    <scope>NUCLEOTIDE SEQUENCE [LARGE SCALE GENOMIC DNA]</scope>
    <source>
        <strain evidence="4">JCM 3272</strain>
    </source>
</reference>
<dbReference type="Pfam" id="PF13569">
    <property type="entry name" value="DUF4132"/>
    <property type="match status" value="1"/>
</dbReference>
<protein>
    <recommendedName>
        <fullName evidence="2">DUF4132 domain-containing protein</fullName>
    </recommendedName>
</protein>
<evidence type="ECO:0000259" key="2">
    <source>
        <dbReference type="Pfam" id="PF13569"/>
    </source>
</evidence>
<accession>A0ABP5SSR5</accession>
<comment type="caution">
    <text evidence="3">The sequence shown here is derived from an EMBL/GenBank/DDBJ whole genome shotgun (WGS) entry which is preliminary data.</text>
</comment>
<evidence type="ECO:0000256" key="1">
    <source>
        <dbReference type="SAM" id="MobiDB-lite"/>
    </source>
</evidence>
<feature type="domain" description="DUF4132" evidence="2">
    <location>
        <begin position="770"/>
        <end position="946"/>
    </location>
</feature>
<name>A0ABP5SSR5_9ACTN</name>
<organism evidence="3 4">
    <name type="scientific">Dactylosporangium salmoneum</name>
    <dbReference type="NCBI Taxonomy" id="53361"/>
    <lineage>
        <taxon>Bacteria</taxon>
        <taxon>Bacillati</taxon>
        <taxon>Actinomycetota</taxon>
        <taxon>Actinomycetes</taxon>
        <taxon>Micromonosporales</taxon>
        <taxon>Micromonosporaceae</taxon>
        <taxon>Dactylosporangium</taxon>
    </lineage>
</organism>
<feature type="region of interest" description="Disordered" evidence="1">
    <location>
        <begin position="16"/>
        <end position="35"/>
    </location>
</feature>